<evidence type="ECO:0000313" key="1">
    <source>
        <dbReference type="EMBL" id="GAF73679.1"/>
    </source>
</evidence>
<dbReference type="EMBL" id="BARS01004143">
    <property type="protein sequence ID" value="GAF73679.1"/>
    <property type="molecule type" value="Genomic_DNA"/>
</dbReference>
<organism evidence="1">
    <name type="scientific">marine sediment metagenome</name>
    <dbReference type="NCBI Taxonomy" id="412755"/>
    <lineage>
        <taxon>unclassified sequences</taxon>
        <taxon>metagenomes</taxon>
        <taxon>ecological metagenomes</taxon>
    </lineage>
</organism>
<proteinExistence type="predicted"/>
<accession>X0RXY2</accession>
<dbReference type="AlphaFoldDB" id="X0RXY2"/>
<comment type="caution">
    <text evidence="1">The sequence shown here is derived from an EMBL/GenBank/DDBJ whole genome shotgun (WGS) entry which is preliminary data.</text>
</comment>
<sequence>MAIKWKLFKITFPHVCKECATLANMFREYCESCGAQDSLRPVTKEDYEKYKSK</sequence>
<gene>
    <name evidence="1" type="ORF">S01H1_08077</name>
</gene>
<reference evidence="1" key="1">
    <citation type="journal article" date="2014" name="Front. Microbiol.">
        <title>High frequency of phylogenetically diverse reductive dehalogenase-homologous genes in deep subseafloor sedimentary metagenomes.</title>
        <authorList>
            <person name="Kawai M."/>
            <person name="Futagami T."/>
            <person name="Toyoda A."/>
            <person name="Takaki Y."/>
            <person name="Nishi S."/>
            <person name="Hori S."/>
            <person name="Arai W."/>
            <person name="Tsubouchi T."/>
            <person name="Morono Y."/>
            <person name="Uchiyama I."/>
            <person name="Ito T."/>
            <person name="Fujiyama A."/>
            <person name="Inagaki F."/>
            <person name="Takami H."/>
        </authorList>
    </citation>
    <scope>NUCLEOTIDE SEQUENCE</scope>
    <source>
        <strain evidence="1">Expedition CK06-06</strain>
    </source>
</reference>
<protein>
    <submittedName>
        <fullName evidence="1">Uncharacterized protein</fullName>
    </submittedName>
</protein>
<name>X0RXY2_9ZZZZ</name>